<keyword evidence="2" id="KW-1185">Reference proteome</keyword>
<comment type="caution">
    <text evidence="1">The sequence shown here is derived from an EMBL/GenBank/DDBJ whole genome shotgun (WGS) entry which is preliminary data.</text>
</comment>
<dbReference type="EMBL" id="JBDYKN010000039">
    <property type="protein sequence ID" value="MEP7731507.1"/>
    <property type="molecule type" value="Genomic_DNA"/>
</dbReference>
<proteinExistence type="predicted"/>
<dbReference type="RefSeq" id="WP_024023990.1">
    <property type="nucleotide sequence ID" value="NZ_JBDYKN010000039.1"/>
</dbReference>
<gene>
    <name evidence="1" type="ORF">ABKW32_18865</name>
</gene>
<accession>A0ABV0L4Z8</accession>
<evidence type="ECO:0000313" key="1">
    <source>
        <dbReference type="EMBL" id="MEP7731507.1"/>
    </source>
</evidence>
<evidence type="ECO:0000313" key="2">
    <source>
        <dbReference type="Proteomes" id="UP001471651"/>
    </source>
</evidence>
<organism evidence="1 2">
    <name type="scientific">Marinomonas primoryensis</name>
    <dbReference type="NCBI Taxonomy" id="178399"/>
    <lineage>
        <taxon>Bacteria</taxon>
        <taxon>Pseudomonadati</taxon>
        <taxon>Pseudomonadota</taxon>
        <taxon>Gammaproteobacteria</taxon>
        <taxon>Oceanospirillales</taxon>
        <taxon>Oceanospirillaceae</taxon>
        <taxon>Marinomonas</taxon>
    </lineage>
</organism>
<dbReference type="Proteomes" id="UP001471651">
    <property type="component" value="Unassembled WGS sequence"/>
</dbReference>
<name>A0ABV0L4Z8_9GAMM</name>
<sequence length="103" mass="11399">MNIVVTREACCGQDDQIGPLKINLSSAELNTIQSLARQIDESKFLQFSSPLNVIEVRSGGQLLFNIPALSHNNGEVKYFVEKTDKANSYIVDGVIKCTWPKSL</sequence>
<reference evidence="1 2" key="1">
    <citation type="submission" date="2024-05" db="EMBL/GenBank/DDBJ databases">
        <authorList>
            <person name="Busch G.E."/>
            <person name="Sharma I."/>
        </authorList>
    </citation>
    <scope>NUCLEOTIDE SEQUENCE [LARGE SCALE GENOMIC DNA]</scope>
    <source>
        <strain evidence="1 2">23GB23</strain>
    </source>
</reference>
<protein>
    <submittedName>
        <fullName evidence="1">Uncharacterized protein</fullName>
    </submittedName>
</protein>